<dbReference type="InterPro" id="IPR029063">
    <property type="entry name" value="SAM-dependent_MTases_sf"/>
</dbReference>
<keyword evidence="2 9" id="KW-0489">Methyltransferase</keyword>
<keyword evidence="3 9" id="KW-0808">Transferase</keyword>
<name>A0A2Z2IYZ7_CORST</name>
<proteinExistence type="predicted"/>
<evidence type="ECO:0000259" key="8">
    <source>
        <dbReference type="Pfam" id="PF20473"/>
    </source>
</evidence>
<dbReference type="Pfam" id="PF20465">
    <property type="entry name" value="MmeI_hel"/>
    <property type="match status" value="1"/>
</dbReference>
<evidence type="ECO:0000256" key="4">
    <source>
        <dbReference type="ARBA" id="ARBA00047942"/>
    </source>
</evidence>
<dbReference type="AlphaFoldDB" id="A0A2Z2IYZ7"/>
<evidence type="ECO:0000259" key="6">
    <source>
        <dbReference type="Pfam" id="PF20465"/>
    </source>
</evidence>
<dbReference type="RefSeq" id="WP_086891815.1">
    <property type="nucleotide sequence ID" value="NZ_CP021252.1"/>
</dbReference>
<protein>
    <recommendedName>
        <fullName evidence="1">site-specific DNA-methyltransferase (adenine-specific)</fullName>
        <ecNumber evidence="1">2.1.1.72</ecNumber>
    </recommendedName>
</protein>
<dbReference type="Proteomes" id="UP000250197">
    <property type="component" value="Chromosome"/>
</dbReference>
<comment type="catalytic activity">
    <reaction evidence="4">
        <text>a 2'-deoxyadenosine in DNA + S-adenosyl-L-methionine = an N(6)-methyl-2'-deoxyadenosine in DNA + S-adenosyl-L-homocysteine + H(+)</text>
        <dbReference type="Rhea" id="RHEA:15197"/>
        <dbReference type="Rhea" id="RHEA-COMP:12418"/>
        <dbReference type="Rhea" id="RHEA-COMP:12419"/>
        <dbReference type="ChEBI" id="CHEBI:15378"/>
        <dbReference type="ChEBI" id="CHEBI:57856"/>
        <dbReference type="ChEBI" id="CHEBI:59789"/>
        <dbReference type="ChEBI" id="CHEBI:90615"/>
        <dbReference type="ChEBI" id="CHEBI:90616"/>
        <dbReference type="EC" id="2.1.1.72"/>
    </reaction>
</comment>
<dbReference type="InterPro" id="IPR046820">
    <property type="entry name" value="MmeI_TRD"/>
</dbReference>
<dbReference type="InterPro" id="IPR050953">
    <property type="entry name" value="N4_N6_ade-DNA_methylase"/>
</dbReference>
<evidence type="ECO:0000256" key="2">
    <source>
        <dbReference type="ARBA" id="ARBA00022603"/>
    </source>
</evidence>
<dbReference type="KEGG" id="cstr:CBE89_09815"/>
<dbReference type="InterPro" id="IPR046819">
    <property type="entry name" value="MmeI_hel"/>
</dbReference>
<evidence type="ECO:0000313" key="9">
    <source>
        <dbReference type="EMBL" id="ART21759.1"/>
    </source>
</evidence>
<dbReference type="Pfam" id="PF20464">
    <property type="entry name" value="MmeI_N"/>
    <property type="match status" value="1"/>
</dbReference>
<dbReference type="InterPro" id="IPR046816">
    <property type="entry name" value="MmeI_Mtase"/>
</dbReference>
<dbReference type="Gene3D" id="3.40.50.150">
    <property type="entry name" value="Vaccinia Virus protein VP39"/>
    <property type="match status" value="1"/>
</dbReference>
<dbReference type="GO" id="GO:0032259">
    <property type="term" value="P:methylation"/>
    <property type="evidence" value="ECO:0007669"/>
    <property type="project" value="UniProtKB-KW"/>
</dbReference>
<evidence type="ECO:0000256" key="3">
    <source>
        <dbReference type="ARBA" id="ARBA00022679"/>
    </source>
</evidence>
<organism evidence="9 10">
    <name type="scientific">Corynebacterium striatum</name>
    <dbReference type="NCBI Taxonomy" id="43770"/>
    <lineage>
        <taxon>Bacteria</taxon>
        <taxon>Bacillati</taxon>
        <taxon>Actinomycetota</taxon>
        <taxon>Actinomycetes</taxon>
        <taxon>Mycobacteriales</taxon>
        <taxon>Corynebacteriaceae</taxon>
        <taxon>Corynebacterium</taxon>
    </lineage>
</organism>
<evidence type="ECO:0000259" key="7">
    <source>
        <dbReference type="Pfam" id="PF20466"/>
    </source>
</evidence>
<dbReference type="InterPro" id="IPR046817">
    <property type="entry name" value="MmeI_N"/>
</dbReference>
<gene>
    <name evidence="9" type="ORF">CBE89_09815</name>
</gene>
<dbReference type="PANTHER" id="PTHR33841:SF1">
    <property type="entry name" value="DNA METHYLTRANSFERASE A"/>
    <property type="match status" value="1"/>
</dbReference>
<feature type="domain" description="MmeI-like helicase spacer" evidence="6">
    <location>
        <begin position="199"/>
        <end position="274"/>
    </location>
</feature>
<reference evidence="9 10" key="1">
    <citation type="submission" date="2017-05" db="EMBL/GenBank/DDBJ databases">
        <title>Complete genome sequence of Corynebacterium striatum KC-Na-1 isolated from Neophocaena asiaeorientalis in Korea.</title>
        <authorList>
            <person name="Kim J.H."/>
            <person name="Lee K."/>
        </authorList>
    </citation>
    <scope>NUCLEOTIDE SEQUENCE [LARGE SCALE GENOMIC DNA]</scope>
    <source>
        <strain evidence="9 10">KC-Na-01</strain>
    </source>
</reference>
<feature type="domain" description="MmeI-like target recognition" evidence="7">
    <location>
        <begin position="648"/>
        <end position="726"/>
    </location>
</feature>
<sequence length="728" mass="81463">MAEMTHVQRVSAARDFAERWKDRGAEKSDTQQFWIDLCSNVLGMEDQTTALHFESRTTGAGWIDVVVPDSKTFIEQKSLGIDMDKPEPRQGSMVTPYQQAKRYADQQRNSKRPDYIVICNFDEFRIHNLDDDFPETEYESFKLEELPEQLHLLGFLVDPQAQRARREQKASLQAGELIGKLYKLLREQYVDPDSAASQHSLNVLCVRLVFCLFAEDAGIFPKNAVLNYLAPVNAPAMRLALKRLFKQLDTPMDLRDPYDEQALTVIPYVNGGLFTDADIEIPNFTDEIRELLISELSADTDWSQISPTIFGGVFESTLNPETRHAGGMHYTSPENIHKVIDPLFLDALTDELASIINEPGVGAVKRRNNLKRYHDKLAGLTFFDPACGSGNFLTETYISLRRLENKVLSELANDQTALDFGGESSQLQVHISQFYGIEINDFAVSVAQTALWIAKLQADAETEILTSANIDNLPLRDSANIVLGNALQLDWADVLDPSECSYTIGNPPFLGARNQSKEQKAELQAAFKSIGATKNLGNIDYVGGWYAKAAEYLGDHDIRAAFVSTNSICQGEQVANVWSRLWDMGIRIDFAHDTFKWTNGEADQAAVYCVIVGFSKLGGPKTLFHYPTVTGEPEISHPKQLNAYLKDAPEVFAWSRSKPLSDVPIMGIGSQPLDDGNYLFTAAEKAEFLAAEPKAAPFFHRFYGSREFIRGVERWALWVGKATPGQLQ</sequence>
<dbReference type="Pfam" id="PF20466">
    <property type="entry name" value="MmeI_TRD"/>
    <property type="match status" value="1"/>
</dbReference>
<evidence type="ECO:0000259" key="5">
    <source>
        <dbReference type="Pfam" id="PF20464"/>
    </source>
</evidence>
<dbReference type="GO" id="GO:0009007">
    <property type="term" value="F:site-specific DNA-methyltransferase (adenine-specific) activity"/>
    <property type="evidence" value="ECO:0007669"/>
    <property type="project" value="UniProtKB-EC"/>
</dbReference>
<feature type="domain" description="MmeI-like N-terminal" evidence="5">
    <location>
        <begin position="12"/>
        <end position="188"/>
    </location>
</feature>
<feature type="domain" description="MmeI-like DNA-methyltransferase" evidence="8">
    <location>
        <begin position="365"/>
        <end position="624"/>
    </location>
</feature>
<dbReference type="Pfam" id="PF20473">
    <property type="entry name" value="MmeI_Mtase"/>
    <property type="match status" value="1"/>
</dbReference>
<dbReference type="SUPFAM" id="SSF53335">
    <property type="entry name" value="S-adenosyl-L-methionine-dependent methyltransferases"/>
    <property type="match status" value="1"/>
</dbReference>
<dbReference type="EMBL" id="CP021252">
    <property type="protein sequence ID" value="ART21759.1"/>
    <property type="molecule type" value="Genomic_DNA"/>
</dbReference>
<dbReference type="EC" id="2.1.1.72" evidence="1"/>
<evidence type="ECO:0000313" key="10">
    <source>
        <dbReference type="Proteomes" id="UP000250197"/>
    </source>
</evidence>
<dbReference type="REBASE" id="202652">
    <property type="entry name" value="CstNa01ORF9815P"/>
</dbReference>
<evidence type="ECO:0000256" key="1">
    <source>
        <dbReference type="ARBA" id="ARBA00011900"/>
    </source>
</evidence>
<dbReference type="PANTHER" id="PTHR33841">
    <property type="entry name" value="DNA METHYLTRANSFERASE YEEA-RELATED"/>
    <property type="match status" value="1"/>
</dbReference>
<accession>A0A2Z2IYZ7</accession>